<evidence type="ECO:0000256" key="11">
    <source>
        <dbReference type="SAM" id="SignalP"/>
    </source>
</evidence>
<evidence type="ECO:0000256" key="8">
    <source>
        <dbReference type="ARBA" id="ARBA00023157"/>
    </source>
</evidence>
<name>A0AAQ4RIF5_GASAC</name>
<dbReference type="GO" id="GO:0005615">
    <property type="term" value="C:extracellular space"/>
    <property type="evidence" value="ECO:0007669"/>
    <property type="project" value="TreeGrafter"/>
</dbReference>
<dbReference type="FunFam" id="1.10.2000.10:FF:000001">
    <property type="entry name" value="secreted frizzled-related protein 2"/>
    <property type="match status" value="1"/>
</dbReference>
<comment type="subcellular location">
    <subcellularLocation>
        <location evidence="1">Secreted</location>
    </subcellularLocation>
</comment>
<evidence type="ECO:0000313" key="13">
    <source>
        <dbReference type="Ensembl" id="ENSGACP00000062407.1"/>
    </source>
</evidence>
<evidence type="ECO:0000256" key="6">
    <source>
        <dbReference type="ARBA" id="ARBA00022729"/>
    </source>
</evidence>
<keyword evidence="5" id="KW-0879">Wnt signaling pathway</keyword>
<evidence type="ECO:0000256" key="9">
    <source>
        <dbReference type="PROSITE-ProRule" id="PRU00090"/>
    </source>
</evidence>
<feature type="chain" id="PRO_5043534786" evidence="11">
    <location>
        <begin position="42"/>
        <end position="387"/>
    </location>
</feature>
<feature type="compositionally biased region" description="Basic and acidic residues" evidence="10">
    <location>
        <begin position="230"/>
        <end position="240"/>
    </location>
</feature>
<evidence type="ECO:0000256" key="4">
    <source>
        <dbReference type="ARBA" id="ARBA00022525"/>
    </source>
</evidence>
<dbReference type="GO" id="GO:0030154">
    <property type="term" value="P:cell differentiation"/>
    <property type="evidence" value="ECO:0007669"/>
    <property type="project" value="UniProtKB-KW"/>
</dbReference>
<comment type="similarity">
    <text evidence="2">Belongs to the secreted frizzled-related protein (sFRP) family.</text>
</comment>
<sequence>MAHGQKSPRWALTQGSFSLAPGSSLFSLLLLLLLFLAVSAADEYDYYSWQSDNFHNGRFYTKQPQCVDIPADLRLCHNVGYKKMRLPNLLDHETMPEVKQQAGSWVPLLAKRCHADTQVFLCSLFAPVCLDRPIYPCRSLCEAVRDSCAPVMETYGFPWPEMLTCDKFPIDNDLCIPMQFTGNHATQPPVSKVCPPCDNELKADNIMEHYCASDFALKMKIKEVKKEKGDRKLIARPKEEEGVEAGCAEEEGPEETDPVHQERRQLPVRPARQPGVQLPHHGPQSGPAAAAHVHSQVGQEEQGAQVCDQVHEVSPVSHLPHRLPVTRPVRPDILTLSHVGPNSVSLIPGPLQNILPAPLRSLTLGKQGRRACVFSALTSIKSSRGPS</sequence>
<dbReference type="GO" id="GO:0060070">
    <property type="term" value="P:canonical Wnt signaling pathway"/>
    <property type="evidence" value="ECO:0007669"/>
    <property type="project" value="TreeGrafter"/>
</dbReference>
<feature type="disulfide bond" evidence="9">
    <location>
        <begin position="76"/>
        <end position="122"/>
    </location>
</feature>
<dbReference type="InterPro" id="IPR020067">
    <property type="entry name" value="Frizzled_dom"/>
</dbReference>
<dbReference type="PANTHER" id="PTHR11309:SF46">
    <property type="entry name" value="SECRETED FRIZZLED-RELATED PROTEIN 5"/>
    <property type="match status" value="1"/>
</dbReference>
<reference evidence="13" key="3">
    <citation type="submission" date="2025-09" db="UniProtKB">
        <authorList>
            <consortium name="Ensembl"/>
        </authorList>
    </citation>
    <scope>IDENTIFICATION</scope>
</reference>
<keyword evidence="6 11" id="KW-0732">Signal</keyword>
<protein>
    <submittedName>
        <fullName evidence="13">Secreted frizzled-related protein 5</fullName>
    </submittedName>
</protein>
<keyword evidence="14" id="KW-1185">Reference proteome</keyword>
<feature type="domain" description="FZ" evidence="12">
    <location>
        <begin position="61"/>
        <end position="178"/>
    </location>
</feature>
<evidence type="ECO:0000256" key="3">
    <source>
        <dbReference type="ARBA" id="ARBA00022473"/>
    </source>
</evidence>
<dbReference type="InterPro" id="IPR015526">
    <property type="entry name" value="Frizzled/SFRP"/>
</dbReference>
<dbReference type="Ensembl" id="ENSGACT00000040537.1">
    <property type="protein sequence ID" value="ENSGACP00000062407.1"/>
    <property type="gene ID" value="ENSGACG00000007665.2"/>
</dbReference>
<dbReference type="GeneTree" id="ENSGT00940000160608"/>
<feature type="compositionally biased region" description="Acidic residues" evidence="10">
    <location>
        <begin position="241"/>
        <end position="256"/>
    </location>
</feature>
<evidence type="ECO:0000256" key="5">
    <source>
        <dbReference type="ARBA" id="ARBA00022687"/>
    </source>
</evidence>
<reference evidence="13" key="2">
    <citation type="submission" date="2025-08" db="UniProtKB">
        <authorList>
            <consortium name="Ensembl"/>
        </authorList>
    </citation>
    <scope>IDENTIFICATION</scope>
</reference>
<evidence type="ECO:0000313" key="14">
    <source>
        <dbReference type="Proteomes" id="UP000007635"/>
    </source>
</evidence>
<keyword evidence="4" id="KW-0964">Secreted</keyword>
<dbReference type="PROSITE" id="PS50038">
    <property type="entry name" value="FZ"/>
    <property type="match status" value="1"/>
</dbReference>
<dbReference type="InterPro" id="IPR036790">
    <property type="entry name" value="Frizzled_dom_sf"/>
</dbReference>
<feature type="region of interest" description="Disordered" evidence="10">
    <location>
        <begin position="230"/>
        <end position="304"/>
    </location>
</feature>
<dbReference type="GO" id="GO:0017147">
    <property type="term" value="F:Wnt-protein binding"/>
    <property type="evidence" value="ECO:0007669"/>
    <property type="project" value="TreeGrafter"/>
</dbReference>
<keyword evidence="8 9" id="KW-1015">Disulfide bond</keyword>
<dbReference type="PANTHER" id="PTHR11309">
    <property type="entry name" value="FRIZZLED"/>
    <property type="match status" value="1"/>
</dbReference>
<keyword evidence="3" id="KW-0217">Developmental protein</keyword>
<keyword evidence="7" id="KW-0221">Differentiation</keyword>
<dbReference type="SUPFAM" id="SSF63501">
    <property type="entry name" value="Frizzled cysteine-rich domain"/>
    <property type="match status" value="1"/>
</dbReference>
<reference evidence="13 14" key="1">
    <citation type="journal article" date="2021" name="G3 (Bethesda)">
        <title>Improved contiguity of the threespine stickleback genome using long-read sequencing.</title>
        <authorList>
            <person name="Nath S."/>
            <person name="Shaw D.E."/>
            <person name="White M.A."/>
        </authorList>
    </citation>
    <scope>NUCLEOTIDE SEQUENCE [LARGE SCALE GENOMIC DNA]</scope>
    <source>
        <strain evidence="13 14">Lake Benthic</strain>
    </source>
</reference>
<feature type="disulfide bond" evidence="9">
    <location>
        <begin position="141"/>
        <end position="165"/>
    </location>
</feature>
<comment type="caution">
    <text evidence="9">Lacks conserved residue(s) required for the propagation of feature annotation.</text>
</comment>
<feature type="signal peptide" evidence="11">
    <location>
        <begin position="1"/>
        <end position="41"/>
    </location>
</feature>
<accession>A0AAQ4RIF5</accession>
<dbReference type="SMART" id="SM00063">
    <property type="entry name" value="FRI"/>
    <property type="match status" value="1"/>
</dbReference>
<organism evidence="13 14">
    <name type="scientific">Gasterosteus aculeatus aculeatus</name>
    <name type="common">three-spined stickleback</name>
    <dbReference type="NCBI Taxonomy" id="481459"/>
    <lineage>
        <taxon>Eukaryota</taxon>
        <taxon>Metazoa</taxon>
        <taxon>Chordata</taxon>
        <taxon>Craniata</taxon>
        <taxon>Vertebrata</taxon>
        <taxon>Euteleostomi</taxon>
        <taxon>Actinopterygii</taxon>
        <taxon>Neopterygii</taxon>
        <taxon>Teleostei</taxon>
        <taxon>Neoteleostei</taxon>
        <taxon>Acanthomorphata</taxon>
        <taxon>Eupercaria</taxon>
        <taxon>Perciformes</taxon>
        <taxon>Cottioidei</taxon>
        <taxon>Gasterosteales</taxon>
        <taxon>Gasterosteidae</taxon>
        <taxon>Gasterosteus</taxon>
    </lineage>
</organism>
<dbReference type="AlphaFoldDB" id="A0AAQ4RIF5"/>
<proteinExistence type="inferred from homology"/>
<evidence type="ECO:0000256" key="2">
    <source>
        <dbReference type="ARBA" id="ARBA00010054"/>
    </source>
</evidence>
<dbReference type="InterPro" id="IPR008993">
    <property type="entry name" value="TIMP-like_OB-fold"/>
</dbReference>
<dbReference type="SUPFAM" id="SSF50242">
    <property type="entry name" value="TIMP-like"/>
    <property type="match status" value="1"/>
</dbReference>
<dbReference type="Gene3D" id="1.10.2000.10">
    <property type="entry name" value="Frizzled cysteine-rich domain"/>
    <property type="match status" value="1"/>
</dbReference>
<dbReference type="GO" id="GO:0035567">
    <property type="term" value="P:non-canonical Wnt signaling pathway"/>
    <property type="evidence" value="ECO:0007669"/>
    <property type="project" value="TreeGrafter"/>
</dbReference>
<dbReference type="Pfam" id="PF01392">
    <property type="entry name" value="Fz"/>
    <property type="match status" value="1"/>
</dbReference>
<evidence type="ECO:0000256" key="10">
    <source>
        <dbReference type="SAM" id="MobiDB-lite"/>
    </source>
</evidence>
<evidence type="ECO:0000256" key="1">
    <source>
        <dbReference type="ARBA" id="ARBA00004613"/>
    </source>
</evidence>
<evidence type="ECO:0000256" key="7">
    <source>
        <dbReference type="ARBA" id="ARBA00022782"/>
    </source>
</evidence>
<dbReference type="Proteomes" id="UP000007635">
    <property type="component" value="Chromosome VI"/>
</dbReference>
<evidence type="ECO:0000259" key="12">
    <source>
        <dbReference type="PROSITE" id="PS50038"/>
    </source>
</evidence>